<protein>
    <submittedName>
        <fullName evidence="1">Uncharacterized protein</fullName>
    </submittedName>
</protein>
<dbReference type="EMBL" id="JANFQO010000016">
    <property type="protein sequence ID" value="MCQ4166387.1"/>
    <property type="molecule type" value="Genomic_DNA"/>
</dbReference>
<evidence type="ECO:0000313" key="2">
    <source>
        <dbReference type="Proteomes" id="UP001165498"/>
    </source>
</evidence>
<proteinExistence type="predicted"/>
<sequence length="311" mass="35493">MEEPYCLWEGNVRERNKQFLDGLDPDYFEFLFQAYMAAEDERRAMVALQMGLHHATEVMFSLLGAIVQAPHCTYAWIGKCSNQGLRELVERVNRRAELLNPYPELRRISWDAIAGIVMRAYRTGTQRQAQMIQGFADFWRRLANAFINTSEIEQYNALKHGFRVRSGGFKLAIALEDPDTGKPGPAQSMGGSDFGVTFFALERIHGREKYQLRSKSTSVNWEMDRVVQQFQLVAMSIRNTVSALLVESGKLASECKFLCPEEVEDFSRPWHKSSGVTSASIDYELNEDGIPKLSRDELLKRLRELHETPAG</sequence>
<organism evidence="1 2">
    <name type="scientific">Tahibacter harae</name>
    <dbReference type="NCBI Taxonomy" id="2963937"/>
    <lineage>
        <taxon>Bacteria</taxon>
        <taxon>Pseudomonadati</taxon>
        <taxon>Pseudomonadota</taxon>
        <taxon>Gammaproteobacteria</taxon>
        <taxon>Lysobacterales</taxon>
        <taxon>Rhodanobacteraceae</taxon>
        <taxon>Tahibacter</taxon>
    </lineage>
</organism>
<keyword evidence="2" id="KW-1185">Reference proteome</keyword>
<evidence type="ECO:0000313" key="1">
    <source>
        <dbReference type="EMBL" id="MCQ4166387.1"/>
    </source>
</evidence>
<dbReference type="Proteomes" id="UP001165498">
    <property type="component" value="Unassembled WGS sequence"/>
</dbReference>
<accession>A0ABT1QVS7</accession>
<reference evidence="1" key="1">
    <citation type="submission" date="2022-07" db="EMBL/GenBank/DDBJ databases">
        <title>Tahibacter sp., a new gammaproteobacterium isolated from the silt sample collected at pig farm.</title>
        <authorList>
            <person name="Chen H."/>
        </authorList>
    </citation>
    <scope>NUCLEOTIDE SEQUENCE</scope>
    <source>
        <strain evidence="1">P2K</strain>
    </source>
</reference>
<dbReference type="RefSeq" id="WP_255915577.1">
    <property type="nucleotide sequence ID" value="NZ_JANFQO010000016.1"/>
</dbReference>
<comment type="caution">
    <text evidence="1">The sequence shown here is derived from an EMBL/GenBank/DDBJ whole genome shotgun (WGS) entry which is preliminary data.</text>
</comment>
<name>A0ABT1QVS7_9GAMM</name>
<gene>
    <name evidence="1" type="ORF">NM961_16835</name>
</gene>